<organism evidence="3 4">
    <name type="scientific">Thermanaeromonas toyohensis ToBE</name>
    <dbReference type="NCBI Taxonomy" id="698762"/>
    <lineage>
        <taxon>Bacteria</taxon>
        <taxon>Bacillati</taxon>
        <taxon>Bacillota</taxon>
        <taxon>Clostridia</taxon>
        <taxon>Neomoorellales</taxon>
        <taxon>Neomoorellaceae</taxon>
        <taxon>Thermanaeromonas</taxon>
    </lineage>
</organism>
<name>A0A1W1VQV3_9FIRM</name>
<gene>
    <name evidence="3" type="ORF">SAMN00808754_1309</name>
</gene>
<dbReference type="InterPro" id="IPR012495">
    <property type="entry name" value="TadE-like_dom"/>
</dbReference>
<accession>A0A1W1VQV3</accession>
<dbReference type="Proteomes" id="UP000192569">
    <property type="component" value="Chromosome I"/>
</dbReference>
<dbReference type="EMBL" id="LT838272">
    <property type="protein sequence ID" value="SMB95728.1"/>
    <property type="molecule type" value="Genomic_DNA"/>
</dbReference>
<keyword evidence="4" id="KW-1185">Reference proteome</keyword>
<evidence type="ECO:0000256" key="1">
    <source>
        <dbReference type="SAM" id="Phobius"/>
    </source>
</evidence>
<evidence type="ECO:0000313" key="4">
    <source>
        <dbReference type="Proteomes" id="UP000192569"/>
    </source>
</evidence>
<keyword evidence="1" id="KW-0812">Transmembrane</keyword>
<keyword evidence="1" id="KW-1133">Transmembrane helix</keyword>
<dbReference type="STRING" id="698762.SAMN00808754_1309"/>
<feature type="domain" description="TadE-like" evidence="2">
    <location>
        <begin position="11"/>
        <end position="52"/>
    </location>
</feature>
<proteinExistence type="predicted"/>
<feature type="transmembrane region" description="Helical" evidence="1">
    <location>
        <begin position="12"/>
        <end position="32"/>
    </location>
</feature>
<dbReference type="AlphaFoldDB" id="A0A1W1VQV3"/>
<keyword evidence="1" id="KW-0472">Membrane</keyword>
<evidence type="ECO:0000313" key="3">
    <source>
        <dbReference type="EMBL" id="SMB95728.1"/>
    </source>
</evidence>
<reference evidence="3 4" key="1">
    <citation type="submission" date="2017-04" db="EMBL/GenBank/DDBJ databases">
        <authorList>
            <person name="Afonso C.L."/>
            <person name="Miller P.J."/>
            <person name="Scott M.A."/>
            <person name="Spackman E."/>
            <person name="Goraichik I."/>
            <person name="Dimitrov K.M."/>
            <person name="Suarez D.L."/>
            <person name="Swayne D.E."/>
        </authorList>
    </citation>
    <scope>NUCLEOTIDE SEQUENCE [LARGE SCALE GENOMIC DNA]</scope>
    <source>
        <strain evidence="3 4">ToBE</strain>
    </source>
</reference>
<sequence length="159" mass="17744">MVLRFLKDERGNSLIEALLVLPLFLILFFLLIEMGFVVYDWAVVNYATASAAAKASSEGRFSETIRQETAAYLKQWTVNGKDLGVDFLAGAPYYSSDTMVIWGTPAGMNVQRGQEIVVGVVYPVRFKTFLVGALGQWLIQEEQLTLKTRAVTTSEAFFE</sequence>
<dbReference type="Pfam" id="PF07811">
    <property type="entry name" value="TadE"/>
    <property type="match status" value="1"/>
</dbReference>
<protein>
    <submittedName>
        <fullName evidence="3">TadE-like protein</fullName>
    </submittedName>
</protein>
<evidence type="ECO:0000259" key="2">
    <source>
        <dbReference type="Pfam" id="PF07811"/>
    </source>
</evidence>